<dbReference type="AlphaFoldDB" id="A0A424Z4I5"/>
<feature type="domain" description="Carboxymuconolactone decarboxylase-like" evidence="1">
    <location>
        <begin position="61"/>
        <end position="113"/>
    </location>
</feature>
<gene>
    <name evidence="2" type="ORF">D5R95_00475</name>
</gene>
<dbReference type="GO" id="GO:0051920">
    <property type="term" value="F:peroxiredoxin activity"/>
    <property type="evidence" value="ECO:0007669"/>
    <property type="project" value="InterPro"/>
</dbReference>
<dbReference type="PANTHER" id="PTHR33930">
    <property type="entry name" value="ALKYL HYDROPEROXIDE REDUCTASE AHPD"/>
    <property type="match status" value="1"/>
</dbReference>
<evidence type="ECO:0000313" key="2">
    <source>
        <dbReference type="EMBL" id="RQD92374.1"/>
    </source>
</evidence>
<evidence type="ECO:0000259" key="1">
    <source>
        <dbReference type="Pfam" id="PF02627"/>
    </source>
</evidence>
<comment type="caution">
    <text evidence="2">The sequence shown here is derived from an EMBL/GenBank/DDBJ whole genome shotgun (WGS) entry which is preliminary data.</text>
</comment>
<name>A0A424Z4I5_9EURY</name>
<dbReference type="InterPro" id="IPR003779">
    <property type="entry name" value="CMD-like"/>
</dbReference>
<evidence type="ECO:0000313" key="3">
    <source>
        <dbReference type="Proteomes" id="UP000284763"/>
    </source>
</evidence>
<dbReference type="Pfam" id="PF02627">
    <property type="entry name" value="CMD"/>
    <property type="match status" value="1"/>
</dbReference>
<dbReference type="PANTHER" id="PTHR33930:SF8">
    <property type="entry name" value="4-CARBOXYMUCONOLACTONE DECARBOXYLASE"/>
    <property type="match status" value="1"/>
</dbReference>
<dbReference type="EMBL" id="QZAB01000040">
    <property type="protein sequence ID" value="RQD92374.1"/>
    <property type="molecule type" value="Genomic_DNA"/>
</dbReference>
<dbReference type="SUPFAM" id="SSF69118">
    <property type="entry name" value="AhpD-like"/>
    <property type="match status" value="1"/>
</dbReference>
<sequence>MEINKISAILGEKPEVTASKLLEDVEKYYGEIPYILNFMKDQPEILIPKILYDNSIMREFKNIDPKTVEMICIGVSAALKCEHCLKMHIKTAKKLGVEKNEIFDAILIAGTLSNAAVLAEGTRSIDSVLNSEDDNSCDDTCEVCNISESNFKKS</sequence>
<dbReference type="NCBIfam" id="TIGR00778">
    <property type="entry name" value="ahpD_dom"/>
    <property type="match status" value="1"/>
</dbReference>
<proteinExistence type="predicted"/>
<organism evidence="2 3">
    <name type="scientific">Methanosalsum natronophilum</name>
    <dbReference type="NCBI Taxonomy" id="768733"/>
    <lineage>
        <taxon>Archaea</taxon>
        <taxon>Methanobacteriati</taxon>
        <taxon>Methanobacteriota</taxon>
        <taxon>Stenosarchaea group</taxon>
        <taxon>Methanomicrobia</taxon>
        <taxon>Methanosarcinales</taxon>
        <taxon>Methanosarcinaceae</taxon>
        <taxon>Methanosalsum</taxon>
    </lineage>
</organism>
<dbReference type="Gene3D" id="1.20.1290.10">
    <property type="entry name" value="AhpD-like"/>
    <property type="match status" value="1"/>
</dbReference>
<accession>A0A424Z4I5</accession>
<dbReference type="RefSeq" id="WP_259134727.1">
    <property type="nucleotide sequence ID" value="NZ_JANUCS010000007.1"/>
</dbReference>
<dbReference type="InterPro" id="IPR029032">
    <property type="entry name" value="AhpD-like"/>
</dbReference>
<protein>
    <submittedName>
        <fullName evidence="2">Carboxymuconolactone decarboxylase family protein</fullName>
    </submittedName>
</protein>
<dbReference type="InterPro" id="IPR004675">
    <property type="entry name" value="AhpD_core"/>
</dbReference>
<dbReference type="Proteomes" id="UP000284763">
    <property type="component" value="Unassembled WGS sequence"/>
</dbReference>
<reference evidence="2 3" key="1">
    <citation type="submission" date="2018-08" db="EMBL/GenBank/DDBJ databases">
        <title>The metabolism and importance of syntrophic acetate oxidation coupled to methane or sulfide production in haloalkaline environments.</title>
        <authorList>
            <person name="Timmers P.H.A."/>
            <person name="Vavourakis C.D."/>
            <person name="Sorokin D.Y."/>
            <person name="Sinninghe Damste J.S."/>
            <person name="Muyzer G."/>
            <person name="Stams A.J.M."/>
            <person name="Plugge C.M."/>
        </authorList>
    </citation>
    <scope>NUCLEOTIDE SEQUENCE [LARGE SCALE GENOMIC DNA]</scope>
    <source>
        <strain evidence="2">MSAO_Arc3</strain>
    </source>
</reference>